<reference evidence="2 3" key="1">
    <citation type="submission" date="2023-08" db="EMBL/GenBank/DDBJ databases">
        <authorList>
            <person name="Palmer J.M."/>
        </authorList>
    </citation>
    <scope>NUCLEOTIDE SEQUENCE [LARGE SCALE GENOMIC DNA]</scope>
    <source>
        <strain evidence="2 3">TWF481</strain>
    </source>
</reference>
<dbReference type="Proteomes" id="UP001370758">
    <property type="component" value="Unassembled WGS sequence"/>
</dbReference>
<feature type="region of interest" description="Disordered" evidence="1">
    <location>
        <begin position="1"/>
        <end position="54"/>
    </location>
</feature>
<gene>
    <name evidence="2" type="ORF">TWF481_003103</name>
</gene>
<comment type="caution">
    <text evidence="2">The sequence shown here is derived from an EMBL/GenBank/DDBJ whole genome shotgun (WGS) entry which is preliminary data.</text>
</comment>
<evidence type="ECO:0000313" key="3">
    <source>
        <dbReference type="Proteomes" id="UP001370758"/>
    </source>
</evidence>
<accession>A0AAV9VPA1</accession>
<feature type="compositionally biased region" description="Basic and acidic residues" evidence="1">
    <location>
        <begin position="1"/>
        <end position="16"/>
    </location>
</feature>
<proteinExistence type="predicted"/>
<organism evidence="2 3">
    <name type="scientific">Arthrobotrys musiformis</name>
    <dbReference type="NCBI Taxonomy" id="47236"/>
    <lineage>
        <taxon>Eukaryota</taxon>
        <taxon>Fungi</taxon>
        <taxon>Dikarya</taxon>
        <taxon>Ascomycota</taxon>
        <taxon>Pezizomycotina</taxon>
        <taxon>Orbiliomycetes</taxon>
        <taxon>Orbiliales</taxon>
        <taxon>Orbiliaceae</taxon>
        <taxon>Arthrobotrys</taxon>
    </lineage>
</organism>
<evidence type="ECO:0000256" key="1">
    <source>
        <dbReference type="SAM" id="MobiDB-lite"/>
    </source>
</evidence>
<protein>
    <submittedName>
        <fullName evidence="2">Uncharacterized protein</fullName>
    </submittedName>
</protein>
<dbReference type="EMBL" id="JAVHJL010000013">
    <property type="protein sequence ID" value="KAK6495076.1"/>
    <property type="molecule type" value="Genomic_DNA"/>
</dbReference>
<keyword evidence="3" id="KW-1185">Reference proteome</keyword>
<dbReference type="AlphaFoldDB" id="A0AAV9VPA1"/>
<sequence>MDDIRLEEQDLDELYKIENGPPVSWEKRDGVSKGTQGETGEEAHGEETGEPQMD</sequence>
<evidence type="ECO:0000313" key="2">
    <source>
        <dbReference type="EMBL" id="KAK6495076.1"/>
    </source>
</evidence>
<name>A0AAV9VPA1_9PEZI</name>